<name>A0A7W8EK93_9ACTN</name>
<sequence>MAIQDRFVEVIAEITVGSGPTARTEWEYASGFLIDGRHVLTSLHAVVRGQTLVRRASPGPGSSKQVWQARVLLAGDLGLADLAIVELEQDVGPLSRFGFARIAERTERLAVVEDCDAVGFPAFIESETATGATRQPAHVRGGIPIAQRPGPGLLTLQTRHSPRPLPPADQTLAGSVWSGMSGAAVLVGDHVVGVISEHAPRQGVSDLTIVPITLIDTLPDATTWWELLGLTSGQLLTLPRLKEDTASGPSPGQSLEAVTNPFLLEIHQAIDLDEHPGLPPLPAYVRRRHDRELAAAVERALAGESTLKVLVGGSSTGKTRACWEALTPLRRSGQDWRLWHPIDPSHPDAALAALTRVEPRTVVWLNEAQFYLDTPLGEQVAAGLRELLRAPDRGPVLVLATLWPEHWDTLTTRPAGGADPHAQARELLTGHKIQLPDAFTGQDAQRLADTVHRDPRLARAAAEAADGKITQYLAGVPVLLDRYRTAPPAVRALIHAAMDARRLGYGPHLSDRFLADAAPGYLTDDEWDALGDDWLEAAFAYAARRGSGIPWIITRARPRTTTSSGAPVCRLADYLEQTGRRERAGLYPPDSFWSAAARLTQPATLYALGVSAYDRGLYKAAAQLWKHATAYDSPPAAFRLLKVFPDDFRVLRHVLEHTTVDQPATAAALLGTLQELGANEEVEALLARGLASSIPLDDLYGVVALFRILREIGADEDVDALLARDLARSIPLVDLYGVVTLLSVLGEAEANEQVEALAQRAVGEVALTNPLALDSLLRHALPSIGQGNQVMALVERAVGDVDLNNPYLTIRLLELLRVAEAHEQAIALAERAVHTVDLSEPFSITRLLQGLREVGAHEQAMAFAERAVQGVDLSAPNTVGSVLEALRRAEEHEAIAVLLARDPARFVSLNDPEAIGWLLETLYTIAAQEQIAALIARDPAHHAHLDDPGGIARLLHALTLSEAHDQVEILLGRDIARTVTLVSPEGLSSLLDWLWEAGTHDEQAEILLARAPARHVALDDPEAASELLDQLEFWGAHEQVAVLADRLAREAAVDAHLELVLERLRDAGAQAQVTTLAERISGHLPLSNRDEVVRVLGTLRDAGAHVQAEALLRRLPPHGQFAVYCEVRADPSLRRNGCERDGSPAQPWGWADLD</sequence>
<evidence type="ECO:0000313" key="2">
    <source>
        <dbReference type="Proteomes" id="UP000568380"/>
    </source>
</evidence>
<dbReference type="RefSeq" id="WP_184968881.1">
    <property type="nucleotide sequence ID" value="NZ_JACHIN010000010.1"/>
</dbReference>
<dbReference type="Pfam" id="PF13365">
    <property type="entry name" value="Trypsin_2"/>
    <property type="match status" value="1"/>
</dbReference>
<dbReference type="EMBL" id="JACHIN010000010">
    <property type="protein sequence ID" value="MBB5081507.1"/>
    <property type="molecule type" value="Genomic_DNA"/>
</dbReference>
<proteinExistence type="predicted"/>
<dbReference type="SUPFAM" id="SSF50494">
    <property type="entry name" value="Trypsin-like serine proteases"/>
    <property type="match status" value="1"/>
</dbReference>
<gene>
    <name evidence="1" type="ORF">HNR40_007002</name>
</gene>
<dbReference type="InterPro" id="IPR009003">
    <property type="entry name" value="Peptidase_S1_PA"/>
</dbReference>
<keyword evidence="2" id="KW-1185">Reference proteome</keyword>
<dbReference type="InterPro" id="IPR011990">
    <property type="entry name" value="TPR-like_helical_dom_sf"/>
</dbReference>
<dbReference type="AlphaFoldDB" id="A0A7W8EK93"/>
<accession>A0A7W8EK93</accession>
<comment type="caution">
    <text evidence="1">The sequence shown here is derived from an EMBL/GenBank/DDBJ whole genome shotgun (WGS) entry which is preliminary data.</text>
</comment>
<reference evidence="1 2" key="1">
    <citation type="submission" date="2020-08" db="EMBL/GenBank/DDBJ databases">
        <title>Genomic Encyclopedia of Type Strains, Phase IV (KMG-IV): sequencing the most valuable type-strain genomes for metagenomic binning, comparative biology and taxonomic classification.</title>
        <authorList>
            <person name="Goeker M."/>
        </authorList>
    </citation>
    <scope>NUCLEOTIDE SEQUENCE [LARGE SCALE GENOMIC DNA]</scope>
    <source>
        <strain evidence="1 2">DSM 45385</strain>
    </source>
</reference>
<dbReference type="Gene3D" id="1.25.40.10">
    <property type="entry name" value="Tetratricopeptide repeat domain"/>
    <property type="match status" value="1"/>
</dbReference>
<protein>
    <recommendedName>
        <fullName evidence="3">Serine protease</fullName>
    </recommendedName>
</protein>
<dbReference type="Proteomes" id="UP000568380">
    <property type="component" value="Unassembled WGS sequence"/>
</dbReference>
<evidence type="ECO:0000313" key="1">
    <source>
        <dbReference type="EMBL" id="MBB5081507.1"/>
    </source>
</evidence>
<evidence type="ECO:0008006" key="3">
    <source>
        <dbReference type="Google" id="ProtNLM"/>
    </source>
</evidence>
<organism evidence="1 2">
    <name type="scientific">Nonomuraea endophytica</name>
    <dbReference type="NCBI Taxonomy" id="714136"/>
    <lineage>
        <taxon>Bacteria</taxon>
        <taxon>Bacillati</taxon>
        <taxon>Actinomycetota</taxon>
        <taxon>Actinomycetes</taxon>
        <taxon>Streptosporangiales</taxon>
        <taxon>Streptosporangiaceae</taxon>
        <taxon>Nonomuraea</taxon>
    </lineage>
</organism>